<dbReference type="Pfam" id="PF03351">
    <property type="entry name" value="DOMON"/>
    <property type="match status" value="1"/>
</dbReference>
<sequence length="73" mass="7739">MPFSETLDSAGSVSLCWGFDSKQETITFQLACKTSGWVGFGLSPSGKMDGADIVLGGVNPNGTTYFTVYVIHL</sequence>
<dbReference type="PANTHER" id="PTHR10157">
    <property type="entry name" value="DOPAMINE BETA HYDROXYLASE RELATED"/>
    <property type="match status" value="1"/>
</dbReference>
<name>A0ABS2YLJ1_POLSP</name>
<protein>
    <submittedName>
        <fullName evidence="2">MOXD2 protein</fullName>
    </submittedName>
</protein>
<dbReference type="EMBL" id="JAAWVQ010163716">
    <property type="protein sequence ID" value="MBN3287156.1"/>
    <property type="molecule type" value="Genomic_DNA"/>
</dbReference>
<dbReference type="CDD" id="cd09631">
    <property type="entry name" value="DOMON_DOH"/>
    <property type="match status" value="1"/>
</dbReference>
<evidence type="ECO:0000259" key="1">
    <source>
        <dbReference type="PROSITE" id="PS50836"/>
    </source>
</evidence>
<proteinExistence type="predicted"/>
<accession>A0ABS2YLJ1</accession>
<evidence type="ECO:0000313" key="3">
    <source>
        <dbReference type="Proteomes" id="UP001166093"/>
    </source>
</evidence>
<evidence type="ECO:0000313" key="2">
    <source>
        <dbReference type="EMBL" id="MBN3287156.1"/>
    </source>
</evidence>
<feature type="non-terminal residue" evidence="2">
    <location>
        <position position="73"/>
    </location>
</feature>
<dbReference type="InterPro" id="IPR045266">
    <property type="entry name" value="DOH_DOMON"/>
</dbReference>
<gene>
    <name evidence="2" type="primary">Moxd2</name>
    <name evidence="2" type="ORF">GTO93_0013334</name>
</gene>
<dbReference type="InterPro" id="IPR000945">
    <property type="entry name" value="DBH-like"/>
</dbReference>
<dbReference type="Proteomes" id="UP001166093">
    <property type="component" value="Unassembled WGS sequence"/>
</dbReference>
<feature type="non-terminal residue" evidence="2">
    <location>
        <position position="1"/>
    </location>
</feature>
<reference evidence="2" key="1">
    <citation type="journal article" date="2021" name="Cell">
        <title>Tracing the genetic footprints of vertebrate landing in non-teleost ray-finned fishes.</title>
        <authorList>
            <person name="Bi X."/>
            <person name="Wang K."/>
            <person name="Yang L."/>
            <person name="Pan H."/>
            <person name="Jiang H."/>
            <person name="Wei Q."/>
            <person name="Fang M."/>
            <person name="Yu H."/>
            <person name="Zhu C."/>
            <person name="Cai Y."/>
            <person name="He Y."/>
            <person name="Gan X."/>
            <person name="Zeng H."/>
            <person name="Yu D."/>
            <person name="Zhu Y."/>
            <person name="Jiang H."/>
            <person name="Qiu Q."/>
            <person name="Yang H."/>
            <person name="Zhang Y.E."/>
            <person name="Wang W."/>
            <person name="Zhu M."/>
            <person name="He S."/>
            <person name="Zhang G."/>
        </authorList>
    </citation>
    <scope>NUCLEOTIDE SEQUENCE</scope>
    <source>
        <strain evidence="2">Pddl_001</strain>
    </source>
</reference>
<dbReference type="InterPro" id="IPR005018">
    <property type="entry name" value="DOMON_domain"/>
</dbReference>
<dbReference type="PROSITE" id="PS50836">
    <property type="entry name" value="DOMON"/>
    <property type="match status" value="1"/>
</dbReference>
<comment type="caution">
    <text evidence="2">The sequence shown here is derived from an EMBL/GenBank/DDBJ whole genome shotgun (WGS) entry which is preliminary data.</text>
</comment>
<feature type="domain" description="DOMON" evidence="1">
    <location>
        <begin position="11"/>
        <end position="73"/>
    </location>
</feature>
<dbReference type="PANTHER" id="PTHR10157:SF41">
    <property type="entry name" value="DBH-LIKE MONOOXYGENASE PROTEIN 2 HOMOLOG"/>
    <property type="match status" value="1"/>
</dbReference>
<keyword evidence="3" id="KW-1185">Reference proteome</keyword>
<organism evidence="2 3">
    <name type="scientific">Polyodon spathula</name>
    <name type="common">North American paddlefish</name>
    <name type="synonym">Squalus spathula</name>
    <dbReference type="NCBI Taxonomy" id="7913"/>
    <lineage>
        <taxon>Eukaryota</taxon>
        <taxon>Metazoa</taxon>
        <taxon>Chordata</taxon>
        <taxon>Craniata</taxon>
        <taxon>Vertebrata</taxon>
        <taxon>Euteleostomi</taxon>
        <taxon>Actinopterygii</taxon>
        <taxon>Chondrostei</taxon>
        <taxon>Acipenseriformes</taxon>
        <taxon>Polyodontidae</taxon>
        <taxon>Polyodon</taxon>
    </lineage>
</organism>